<dbReference type="SUPFAM" id="SSF160800">
    <property type="entry name" value="Lp2179-like"/>
    <property type="match status" value="1"/>
</dbReference>
<protein>
    <recommendedName>
        <fullName evidence="3">Cysteine desulfurase</fullName>
    </recommendedName>
</protein>
<sequence>MALATTATLKGDTTVYQLSPEVKRYTLRDVGFIEKKNGSYLLEQPLDISVLPQKSIKLKLTVNKDLQHFSMGVVSANGLQPVDIFNQPAMADKLEQFQFVIQNLLDRKVLTH</sequence>
<organism evidence="1 2">
    <name type="scientific">Loigolactobacillus bifermentans DSM 20003</name>
    <dbReference type="NCBI Taxonomy" id="1423726"/>
    <lineage>
        <taxon>Bacteria</taxon>
        <taxon>Bacillati</taxon>
        <taxon>Bacillota</taxon>
        <taxon>Bacilli</taxon>
        <taxon>Lactobacillales</taxon>
        <taxon>Lactobacillaceae</taxon>
        <taxon>Loigolactobacillus</taxon>
    </lineage>
</organism>
<dbReference type="EMBL" id="AZDA01000082">
    <property type="protein sequence ID" value="KRK35123.1"/>
    <property type="molecule type" value="Genomic_DNA"/>
</dbReference>
<dbReference type="AlphaFoldDB" id="A0A0R1GRQ5"/>
<dbReference type="Pfam" id="PF08866">
    <property type="entry name" value="DUF1831"/>
    <property type="match status" value="1"/>
</dbReference>
<gene>
    <name evidence="1" type="ORF">FC07_GL000239</name>
</gene>
<dbReference type="OrthoDB" id="2166222at2"/>
<dbReference type="InterPro" id="IPR035942">
    <property type="entry name" value="Lp2179-like_sf"/>
</dbReference>
<reference evidence="1 2" key="1">
    <citation type="journal article" date="2015" name="Genome Announc.">
        <title>Expanding the biotechnology potential of lactobacilli through comparative genomics of 213 strains and associated genera.</title>
        <authorList>
            <person name="Sun Z."/>
            <person name="Harris H.M."/>
            <person name="McCann A."/>
            <person name="Guo C."/>
            <person name="Argimon S."/>
            <person name="Zhang W."/>
            <person name="Yang X."/>
            <person name="Jeffery I.B."/>
            <person name="Cooney J.C."/>
            <person name="Kagawa T.F."/>
            <person name="Liu W."/>
            <person name="Song Y."/>
            <person name="Salvetti E."/>
            <person name="Wrobel A."/>
            <person name="Rasinkangas P."/>
            <person name="Parkhill J."/>
            <person name="Rea M.C."/>
            <person name="O'Sullivan O."/>
            <person name="Ritari J."/>
            <person name="Douillard F.P."/>
            <person name="Paul Ross R."/>
            <person name="Yang R."/>
            <person name="Briner A.E."/>
            <person name="Felis G.E."/>
            <person name="de Vos W.M."/>
            <person name="Barrangou R."/>
            <person name="Klaenhammer T.R."/>
            <person name="Caufield P.W."/>
            <person name="Cui Y."/>
            <person name="Zhang H."/>
            <person name="O'Toole P.W."/>
        </authorList>
    </citation>
    <scope>NUCLEOTIDE SEQUENCE [LARGE SCALE GENOMIC DNA]</scope>
    <source>
        <strain evidence="1 2">DSM 20003</strain>
    </source>
</reference>
<dbReference type="InterPro" id="IPR014965">
    <property type="entry name" value="Amino_acid_metab_prot_put"/>
</dbReference>
<evidence type="ECO:0008006" key="3">
    <source>
        <dbReference type="Google" id="ProtNLM"/>
    </source>
</evidence>
<dbReference type="RefSeq" id="WP_057904796.1">
    <property type="nucleotide sequence ID" value="NZ_AZDA01000082.1"/>
</dbReference>
<dbReference type="STRING" id="1423726.FC07_GL000239"/>
<evidence type="ECO:0000313" key="2">
    <source>
        <dbReference type="Proteomes" id="UP000051461"/>
    </source>
</evidence>
<name>A0A0R1GRQ5_9LACO</name>
<dbReference type="PATRIC" id="fig|1423726.3.peg.248"/>
<dbReference type="Proteomes" id="UP000051461">
    <property type="component" value="Unassembled WGS sequence"/>
</dbReference>
<keyword evidence="2" id="KW-1185">Reference proteome</keyword>
<proteinExistence type="predicted"/>
<evidence type="ECO:0000313" key="1">
    <source>
        <dbReference type="EMBL" id="KRK35123.1"/>
    </source>
</evidence>
<dbReference type="Gene3D" id="3.30.1820.10">
    <property type="entry name" value="Lp2179-like"/>
    <property type="match status" value="1"/>
</dbReference>
<comment type="caution">
    <text evidence="1">The sequence shown here is derived from an EMBL/GenBank/DDBJ whole genome shotgun (WGS) entry which is preliminary data.</text>
</comment>
<accession>A0A0R1GRQ5</accession>